<evidence type="ECO:0000256" key="1">
    <source>
        <dbReference type="SAM" id="MobiDB-lite"/>
    </source>
</evidence>
<feature type="transmembrane region" description="Helical" evidence="2">
    <location>
        <begin position="44"/>
        <end position="64"/>
    </location>
</feature>
<evidence type="ECO:0000313" key="3">
    <source>
        <dbReference type="EMBL" id="WGF93965.1"/>
    </source>
</evidence>
<gene>
    <name evidence="3" type="ORF">QCQ61_07185</name>
</gene>
<organism evidence="3 4">
    <name type="scientific">Aequorivita marisscotiae</name>
    <dbReference type="NCBI Taxonomy" id="3040348"/>
    <lineage>
        <taxon>Bacteria</taxon>
        <taxon>Pseudomonadati</taxon>
        <taxon>Bacteroidota</taxon>
        <taxon>Flavobacteriia</taxon>
        <taxon>Flavobacteriales</taxon>
        <taxon>Flavobacteriaceae</taxon>
        <taxon>Aequorivita</taxon>
    </lineage>
</organism>
<keyword evidence="2" id="KW-0812">Transmembrane</keyword>
<keyword evidence="2" id="KW-0472">Membrane</keyword>
<keyword evidence="4" id="KW-1185">Reference proteome</keyword>
<sequence>MTKKNDIGTLFENKLKEGEQSPNSNLWKKIDTSLEKEERKKKKLLFYWTMSLGIFSLIGFWILFGNSFTTPMPPINPSTQSVKTEINNNQDFKNEESSSKINVDSTGLELTKTKKMLEVNTVEKDSIEQVEISRKISENSPIPASKKNTIDETFQVSKKYYYYNSSDGKQIVTENKNEIDSLATRFKKEIDSTNLNKKDTLN</sequence>
<dbReference type="EMBL" id="CP122379">
    <property type="protein sequence ID" value="WGF93965.1"/>
    <property type="molecule type" value="Genomic_DNA"/>
</dbReference>
<reference evidence="3 4" key="1">
    <citation type="submission" date="2023-04" db="EMBL/GenBank/DDBJ databases">
        <title>Taxonomic identification of the Arctic strain Aequorivita sp. nov. and transcriptomic analysis in response to temperature stress.</title>
        <authorList>
            <person name="Liu W."/>
            <person name="Cong B."/>
            <person name="Lin J."/>
        </authorList>
    </citation>
    <scope>NUCLEOTIDE SEQUENCE [LARGE SCALE GENOMIC DNA]</scope>
    <source>
        <strain evidence="3 4">Ant34-E75</strain>
    </source>
</reference>
<feature type="region of interest" description="Disordered" evidence="1">
    <location>
        <begin position="1"/>
        <end position="22"/>
    </location>
</feature>
<protein>
    <submittedName>
        <fullName evidence="3">Uncharacterized protein</fullName>
    </submittedName>
</protein>
<evidence type="ECO:0000256" key="2">
    <source>
        <dbReference type="SAM" id="Phobius"/>
    </source>
</evidence>
<dbReference type="RefSeq" id="WP_279450096.1">
    <property type="nucleotide sequence ID" value="NZ_CP122379.1"/>
</dbReference>
<evidence type="ECO:0000313" key="4">
    <source>
        <dbReference type="Proteomes" id="UP001238523"/>
    </source>
</evidence>
<dbReference type="Proteomes" id="UP001238523">
    <property type="component" value="Chromosome"/>
</dbReference>
<name>A0ABY8L102_9FLAO</name>
<proteinExistence type="predicted"/>
<accession>A0ABY8L102</accession>
<keyword evidence="2" id="KW-1133">Transmembrane helix</keyword>